<keyword evidence="7" id="KW-0482">Metalloprotease</keyword>
<dbReference type="VEuPathDB" id="TriTrypDB:TM35_000441220"/>
<dbReference type="GeneID" id="39989911"/>
<comment type="cofactor">
    <cofactor evidence="1">
        <name>Zn(2+)</name>
        <dbReference type="ChEBI" id="CHEBI:29105"/>
    </cofactor>
</comment>
<feature type="domain" description="Coenzyme PQQ synthesis protein F-like C-terminal lobe" evidence="13">
    <location>
        <begin position="846"/>
        <end position="940"/>
    </location>
</feature>
<evidence type="ECO:0000259" key="10">
    <source>
        <dbReference type="Pfam" id="PF00675"/>
    </source>
</evidence>
<evidence type="ECO:0000256" key="7">
    <source>
        <dbReference type="ARBA" id="ARBA00023049"/>
    </source>
</evidence>
<evidence type="ECO:0000256" key="8">
    <source>
        <dbReference type="RuleBase" id="RU004447"/>
    </source>
</evidence>
<keyword evidence="4" id="KW-0479">Metal-binding</keyword>
<dbReference type="InterPro" id="IPR007863">
    <property type="entry name" value="Peptidase_M16_C"/>
</dbReference>
<dbReference type="InterPro" id="IPR011765">
    <property type="entry name" value="Pept_M16_N"/>
</dbReference>
<feature type="region of interest" description="Disordered" evidence="9">
    <location>
        <begin position="456"/>
        <end position="488"/>
    </location>
</feature>
<dbReference type="Pfam" id="PF22456">
    <property type="entry name" value="PqqF-like_C_4"/>
    <property type="match status" value="1"/>
</dbReference>
<evidence type="ECO:0000313" key="14">
    <source>
        <dbReference type="EMBL" id="ORC84466.1"/>
    </source>
</evidence>
<dbReference type="Pfam" id="PF05193">
    <property type="entry name" value="Peptidase_M16_C"/>
    <property type="match status" value="1"/>
</dbReference>
<reference evidence="14 15" key="1">
    <citation type="submission" date="2017-03" db="EMBL/GenBank/DDBJ databases">
        <title>An alternative strategy for trypanosome survival in the mammalian bloodstream revealed through genome and transcriptome analysis of the ubiquitous bovine parasite Trypanosoma (Megatrypanum) theileri.</title>
        <authorList>
            <person name="Kelly S."/>
            <person name="Ivens A."/>
            <person name="Mott A."/>
            <person name="O'Neill E."/>
            <person name="Emms D."/>
            <person name="Macleod O."/>
            <person name="Voorheis P."/>
            <person name="Matthews J."/>
            <person name="Matthews K."/>
            <person name="Carrington M."/>
        </authorList>
    </citation>
    <scope>NUCLEOTIDE SEQUENCE [LARGE SCALE GENOMIC DNA]</scope>
    <source>
        <strain evidence="14">Edinburgh</strain>
    </source>
</reference>
<evidence type="ECO:0000256" key="3">
    <source>
        <dbReference type="ARBA" id="ARBA00022670"/>
    </source>
</evidence>
<dbReference type="OrthoDB" id="952271at2759"/>
<dbReference type="Gene3D" id="3.30.830.10">
    <property type="entry name" value="Metalloenzyme, LuxS/M16 peptidase-like"/>
    <property type="match status" value="4"/>
</dbReference>
<evidence type="ECO:0000256" key="4">
    <source>
        <dbReference type="ARBA" id="ARBA00022723"/>
    </source>
</evidence>
<organism evidence="14 15">
    <name type="scientific">Trypanosoma theileri</name>
    <dbReference type="NCBI Taxonomy" id="67003"/>
    <lineage>
        <taxon>Eukaryota</taxon>
        <taxon>Discoba</taxon>
        <taxon>Euglenozoa</taxon>
        <taxon>Kinetoplastea</taxon>
        <taxon>Metakinetoplastina</taxon>
        <taxon>Trypanosomatida</taxon>
        <taxon>Trypanosomatidae</taxon>
        <taxon>Trypanosoma</taxon>
    </lineage>
</organism>
<comment type="similarity">
    <text evidence="2 8">Belongs to the peptidase M16 family.</text>
</comment>
<keyword evidence="6" id="KW-0862">Zinc</keyword>
<dbReference type="PANTHER" id="PTHR43690">
    <property type="entry name" value="NARDILYSIN"/>
    <property type="match status" value="1"/>
</dbReference>
<dbReference type="InterPro" id="IPR054734">
    <property type="entry name" value="PqqF-like_C_4"/>
</dbReference>
<keyword evidence="3" id="KW-0645">Protease</keyword>
<dbReference type="Pfam" id="PF00675">
    <property type="entry name" value="Peptidase_M16"/>
    <property type="match status" value="1"/>
</dbReference>
<gene>
    <name evidence="14" type="ORF">TM35_000441220</name>
</gene>
<dbReference type="GO" id="GO:0046872">
    <property type="term" value="F:metal ion binding"/>
    <property type="evidence" value="ECO:0007669"/>
    <property type="project" value="UniProtKB-KW"/>
</dbReference>
<dbReference type="GO" id="GO:0051603">
    <property type="term" value="P:proteolysis involved in protein catabolic process"/>
    <property type="evidence" value="ECO:0007669"/>
    <property type="project" value="TreeGrafter"/>
</dbReference>
<keyword evidence="15" id="KW-1185">Reference proteome</keyword>
<dbReference type="PANTHER" id="PTHR43690:SF18">
    <property type="entry name" value="INSULIN-DEGRADING ENZYME-RELATED"/>
    <property type="match status" value="1"/>
</dbReference>
<feature type="domain" description="Peptidase M16 middle/third" evidence="12">
    <location>
        <begin position="504"/>
        <end position="726"/>
    </location>
</feature>
<feature type="compositionally biased region" description="Acidic residues" evidence="9">
    <location>
        <begin position="475"/>
        <end position="488"/>
    </location>
</feature>
<dbReference type="GO" id="GO:0005829">
    <property type="term" value="C:cytosol"/>
    <property type="evidence" value="ECO:0007669"/>
    <property type="project" value="TreeGrafter"/>
</dbReference>
<dbReference type="SUPFAM" id="SSF63411">
    <property type="entry name" value="LuxS/MPP-like metallohydrolase"/>
    <property type="match status" value="4"/>
</dbReference>
<dbReference type="GO" id="GO:0043171">
    <property type="term" value="P:peptide catabolic process"/>
    <property type="evidence" value="ECO:0007669"/>
    <property type="project" value="TreeGrafter"/>
</dbReference>
<keyword evidence="5" id="KW-0378">Hydrolase</keyword>
<dbReference type="AlphaFoldDB" id="A0A1X0NIF3"/>
<dbReference type="InterPro" id="IPR050626">
    <property type="entry name" value="Peptidase_M16"/>
</dbReference>
<evidence type="ECO:0000259" key="12">
    <source>
        <dbReference type="Pfam" id="PF16187"/>
    </source>
</evidence>
<dbReference type="EMBL" id="NBCO01000044">
    <property type="protein sequence ID" value="ORC84466.1"/>
    <property type="molecule type" value="Genomic_DNA"/>
</dbReference>
<dbReference type="RefSeq" id="XP_028878532.1">
    <property type="nucleotide sequence ID" value="XM_029030131.1"/>
</dbReference>
<dbReference type="Pfam" id="PF16187">
    <property type="entry name" value="Peptidase_M16_M"/>
    <property type="match status" value="1"/>
</dbReference>
<evidence type="ECO:0000259" key="13">
    <source>
        <dbReference type="Pfam" id="PF22456"/>
    </source>
</evidence>
<accession>A0A1X0NIF3</accession>
<comment type="caution">
    <text evidence="14">The sequence shown here is derived from an EMBL/GenBank/DDBJ whole genome shotgun (WGS) entry which is preliminary data.</text>
</comment>
<dbReference type="Proteomes" id="UP000192257">
    <property type="component" value="Unassembled WGS sequence"/>
</dbReference>
<feature type="domain" description="Peptidase M16 N-terminal" evidence="10">
    <location>
        <begin position="32"/>
        <end position="167"/>
    </location>
</feature>
<evidence type="ECO:0000256" key="2">
    <source>
        <dbReference type="ARBA" id="ARBA00007261"/>
    </source>
</evidence>
<feature type="domain" description="Peptidase M16 C-terminal" evidence="11">
    <location>
        <begin position="194"/>
        <end position="355"/>
    </location>
</feature>
<dbReference type="GO" id="GO:0004222">
    <property type="term" value="F:metalloendopeptidase activity"/>
    <property type="evidence" value="ECO:0007669"/>
    <property type="project" value="InterPro"/>
</dbReference>
<name>A0A1X0NIF3_9TRYP</name>
<dbReference type="InterPro" id="IPR001431">
    <property type="entry name" value="Pept_M16_Zn_BS"/>
</dbReference>
<dbReference type="GO" id="GO:0005739">
    <property type="term" value="C:mitochondrion"/>
    <property type="evidence" value="ECO:0007669"/>
    <property type="project" value="TreeGrafter"/>
</dbReference>
<dbReference type="InterPro" id="IPR032632">
    <property type="entry name" value="Peptidase_M16_M"/>
</dbReference>
<evidence type="ECO:0000256" key="1">
    <source>
        <dbReference type="ARBA" id="ARBA00001947"/>
    </source>
</evidence>
<dbReference type="InterPro" id="IPR011249">
    <property type="entry name" value="Metalloenz_LuxS/M16"/>
</dbReference>
<dbReference type="STRING" id="67003.A0A1X0NIF3"/>
<proteinExistence type="inferred from homology"/>
<sequence>MNFQAETVEIITPSVFHIKHFGYILKNGVKCIIIQDPSATVPCAAMNIRVGQLNDPDILPGLAHFCEHMLFMGTDKYPGDGEYNEYIEKNGGRCNAWTSDRETIYYFTVAHEALEGALERFLEFFVAPTFNSSALSREVKAVHSEDEKNHSVEYWRVHELERSFVNPQHPKSRYGNGNITTLWDEPLSKNIDIRKRLVEFFNSYYVAGAACLAVYSALPPELVLRMIEGPLSRMRVGKPAEFRFLPSGDSFYSTEAKSSWINIRTIRKIRSLKLLWCVKCPASSWRTMPLTYISHILGHECNSSVFGILRSENLATEMFVGPQCIDDDNELLSVNISLTMDGLKRVIDVIDLVYQGIGLAARVDSTVYAQMKAEMWLHFESSSVESNVDHCAELALGANKRDLRHCWIGDSVVLDDDIAATEACIAQLIPENCIVELCWGEMPCDNAIVTDEEIRSSLSEEEEDEEGKKEVNDHEQEEDDDDDDDKEENTNAEELLQILPDFARVACNSTTRFHKTKFSVSRIPSEVIGRWTHSMHGPYHNALSLPPVNPFLATDFTVYDSDNSHAVIKTFHTMYGVTLVRKDAGRYKSFTTSITWRGLSPCIHANPKKRFYTSVMIDILKDAIGEVSYFGLLAALENDIVLDCGGLTLTVTGPQHRILDIFFDIFEKMFTLETLSGSLETYNSYADKAVRSLESKSSQQPYACAMDRFSKAARVVMYTYDELLDAAASTSYSEYKEFVKDYLASGVYFECFVAGNVPSAPYMQDHLVNGVEKILEKLQVPPAKKESIPRFRDVYAFTRNSSSHHTPLLDVLSYPPFDVENPNTAVFLDIYVGNETPLLRSLCDCMNSLMSSTFFNSLRTREALGYIVFSRSIRMGGTAHLQFVVQSALKNVDAIYLLSRIIAFLEAVEANFLTLCNDDKVDTVIKGLIEVRRKLPDSVSMDCNDLSSRYLHPTGLDYKEEEIKALEEVNATMLKDFFLTRVANSAVSRTALAVIVNNKRSSENDVFALNNNSDDSKDYREISLPPLRPNEEELPSDNDKSTETVLQLPDFLTAPMSICVRKFTSPEEYHTGFPIVRDNSI</sequence>
<protein>
    <submittedName>
        <fullName evidence="14">Putative peptidase, putative,metallo-peptidase, Clan ME, Family M16</fullName>
    </submittedName>
</protein>
<dbReference type="PROSITE" id="PS00143">
    <property type="entry name" value="INSULINASE"/>
    <property type="match status" value="1"/>
</dbReference>
<evidence type="ECO:0000313" key="15">
    <source>
        <dbReference type="Proteomes" id="UP000192257"/>
    </source>
</evidence>
<evidence type="ECO:0000256" key="5">
    <source>
        <dbReference type="ARBA" id="ARBA00022801"/>
    </source>
</evidence>
<evidence type="ECO:0000256" key="9">
    <source>
        <dbReference type="SAM" id="MobiDB-lite"/>
    </source>
</evidence>
<evidence type="ECO:0000259" key="11">
    <source>
        <dbReference type="Pfam" id="PF05193"/>
    </source>
</evidence>
<evidence type="ECO:0000256" key="6">
    <source>
        <dbReference type="ARBA" id="ARBA00022833"/>
    </source>
</evidence>
<dbReference type="FunFam" id="3.30.830.10:FF:000012">
    <property type="entry name" value="Protease 3"/>
    <property type="match status" value="1"/>
</dbReference>